<proteinExistence type="predicted"/>
<name>A0A6A5K7D1_9PLEO</name>
<protein>
    <submittedName>
        <fullName evidence="1">Uncharacterized protein</fullName>
    </submittedName>
</protein>
<evidence type="ECO:0000313" key="1">
    <source>
        <dbReference type="EMBL" id="KAF1830462.1"/>
    </source>
</evidence>
<dbReference type="Pfam" id="PF12311">
    <property type="entry name" value="DUF3632"/>
    <property type="match status" value="1"/>
</dbReference>
<sequence length="266" mass="28840">MASAWAQTQREGWLSSLYGQESGDGIRSLSNNSVQSQLINVLEGLLASTLSPKDAATKTASLIMSQKDVNTPWSNTIGMCLKAAEDFADEKELQALVDLLVELASLPDAINEGGKLWSELPEFSWNLTESFQGPELSLWNVGSPATPETAKAAWKNINTFVALLAKSRDAQAIPALAGSIRRSPLTLAMALEYSPTTRPGKNVDLHVPAAAQWFRIAGDELERLCRDGTERFHAGDLWTSSGGGDVCDLARLQFWKARMAELGYGL</sequence>
<dbReference type="InterPro" id="IPR053204">
    <property type="entry name" value="Oxopyrrolidines_Biosynth-assoc"/>
</dbReference>
<organism evidence="1 2">
    <name type="scientific">Decorospora gaudefroyi</name>
    <dbReference type="NCBI Taxonomy" id="184978"/>
    <lineage>
        <taxon>Eukaryota</taxon>
        <taxon>Fungi</taxon>
        <taxon>Dikarya</taxon>
        <taxon>Ascomycota</taxon>
        <taxon>Pezizomycotina</taxon>
        <taxon>Dothideomycetes</taxon>
        <taxon>Pleosporomycetidae</taxon>
        <taxon>Pleosporales</taxon>
        <taxon>Pleosporineae</taxon>
        <taxon>Pleosporaceae</taxon>
        <taxon>Decorospora</taxon>
    </lineage>
</organism>
<keyword evidence="2" id="KW-1185">Reference proteome</keyword>
<dbReference type="PANTHER" id="PTHR38797:SF4">
    <property type="entry name" value="NUCLEAR PORE COMPLEX PROTEIN NUP85"/>
    <property type="match status" value="1"/>
</dbReference>
<dbReference type="EMBL" id="ML975395">
    <property type="protein sequence ID" value="KAF1830462.1"/>
    <property type="molecule type" value="Genomic_DNA"/>
</dbReference>
<gene>
    <name evidence="1" type="ORF">BDW02DRAFT_534015</name>
</gene>
<accession>A0A6A5K7D1</accession>
<reference evidence="1" key="1">
    <citation type="submission" date="2020-01" db="EMBL/GenBank/DDBJ databases">
        <authorList>
            <consortium name="DOE Joint Genome Institute"/>
            <person name="Haridas S."/>
            <person name="Albert R."/>
            <person name="Binder M."/>
            <person name="Bloem J."/>
            <person name="Labutti K."/>
            <person name="Salamov A."/>
            <person name="Andreopoulos B."/>
            <person name="Baker S.E."/>
            <person name="Barry K."/>
            <person name="Bills G."/>
            <person name="Bluhm B.H."/>
            <person name="Cannon C."/>
            <person name="Castanera R."/>
            <person name="Culley D.E."/>
            <person name="Daum C."/>
            <person name="Ezra D."/>
            <person name="Gonzalez J.B."/>
            <person name="Henrissat B."/>
            <person name="Kuo A."/>
            <person name="Liang C."/>
            <person name="Lipzen A."/>
            <person name="Lutzoni F."/>
            <person name="Magnuson J."/>
            <person name="Mondo S."/>
            <person name="Nolan M."/>
            <person name="Ohm R."/>
            <person name="Pangilinan J."/>
            <person name="Park H.-J."/>
            <person name="Ramirez L."/>
            <person name="Alfaro M."/>
            <person name="Sun H."/>
            <person name="Tritt A."/>
            <person name="Yoshinaga Y."/>
            <person name="Zwiers L.-H."/>
            <person name="Turgeon B.G."/>
            <person name="Goodwin S.B."/>
            <person name="Spatafora J.W."/>
            <person name="Crous P.W."/>
            <person name="Grigoriev I.V."/>
        </authorList>
    </citation>
    <scope>NUCLEOTIDE SEQUENCE</scope>
    <source>
        <strain evidence="1">P77</strain>
    </source>
</reference>
<dbReference type="InterPro" id="IPR022085">
    <property type="entry name" value="OpdG"/>
</dbReference>
<dbReference type="AlphaFoldDB" id="A0A6A5K7D1"/>
<dbReference type="Proteomes" id="UP000800040">
    <property type="component" value="Unassembled WGS sequence"/>
</dbReference>
<dbReference type="PANTHER" id="PTHR38797">
    <property type="entry name" value="NUCLEAR PORE COMPLEX PROTEIN NUP85-RELATED"/>
    <property type="match status" value="1"/>
</dbReference>
<dbReference type="OrthoDB" id="3350591at2759"/>
<evidence type="ECO:0000313" key="2">
    <source>
        <dbReference type="Proteomes" id="UP000800040"/>
    </source>
</evidence>